<dbReference type="PANTHER" id="PTHR43377">
    <property type="entry name" value="BILIVERDIN REDUCTASE A"/>
    <property type="match status" value="1"/>
</dbReference>
<dbReference type="PANTHER" id="PTHR43377:SF1">
    <property type="entry name" value="BILIVERDIN REDUCTASE A"/>
    <property type="match status" value="1"/>
</dbReference>
<dbReference type="InterPro" id="IPR051450">
    <property type="entry name" value="Gfo/Idh/MocA_Oxidoreductases"/>
</dbReference>
<organism evidence="4 5">
    <name type="scientific">Thalassoglobus neptunius</name>
    <dbReference type="NCBI Taxonomy" id="1938619"/>
    <lineage>
        <taxon>Bacteria</taxon>
        <taxon>Pseudomonadati</taxon>
        <taxon>Planctomycetota</taxon>
        <taxon>Planctomycetia</taxon>
        <taxon>Planctomycetales</taxon>
        <taxon>Planctomycetaceae</taxon>
        <taxon>Thalassoglobus</taxon>
    </lineage>
</organism>
<evidence type="ECO:0000259" key="2">
    <source>
        <dbReference type="Pfam" id="PF01408"/>
    </source>
</evidence>
<accession>A0A5C5X2S5</accession>
<dbReference type="Pfam" id="PF01408">
    <property type="entry name" value="GFO_IDH_MocA"/>
    <property type="match status" value="1"/>
</dbReference>
<name>A0A5C5X2S5_9PLAN</name>
<evidence type="ECO:0000313" key="4">
    <source>
        <dbReference type="EMBL" id="TWT57160.1"/>
    </source>
</evidence>
<dbReference type="InterPro" id="IPR036291">
    <property type="entry name" value="NAD(P)-bd_dom_sf"/>
</dbReference>
<reference evidence="4 5" key="1">
    <citation type="submission" date="2019-02" db="EMBL/GenBank/DDBJ databases">
        <title>Deep-cultivation of Planctomycetes and their phenomic and genomic characterization uncovers novel biology.</title>
        <authorList>
            <person name="Wiegand S."/>
            <person name="Jogler M."/>
            <person name="Boedeker C."/>
            <person name="Pinto D."/>
            <person name="Vollmers J."/>
            <person name="Rivas-Marin E."/>
            <person name="Kohn T."/>
            <person name="Peeters S.H."/>
            <person name="Heuer A."/>
            <person name="Rast P."/>
            <person name="Oberbeckmann S."/>
            <person name="Bunk B."/>
            <person name="Jeske O."/>
            <person name="Meyerdierks A."/>
            <person name="Storesund J.E."/>
            <person name="Kallscheuer N."/>
            <person name="Luecker S."/>
            <person name="Lage O.M."/>
            <person name="Pohl T."/>
            <person name="Merkel B.J."/>
            <person name="Hornburger P."/>
            <person name="Mueller R.-W."/>
            <person name="Bruemmer F."/>
            <person name="Labrenz M."/>
            <person name="Spormann A.M."/>
            <person name="Op Den Camp H."/>
            <person name="Overmann J."/>
            <person name="Amann R."/>
            <person name="Jetten M.S.M."/>
            <person name="Mascher T."/>
            <person name="Medema M.H."/>
            <person name="Devos D.P."/>
            <person name="Kaster A.-K."/>
            <person name="Ovreas L."/>
            <person name="Rohde M."/>
            <person name="Galperin M.Y."/>
            <person name="Jogler C."/>
        </authorList>
    </citation>
    <scope>NUCLEOTIDE SEQUENCE [LARGE SCALE GENOMIC DNA]</scope>
    <source>
        <strain evidence="4 5">KOR42</strain>
    </source>
</reference>
<evidence type="ECO:0000259" key="3">
    <source>
        <dbReference type="Pfam" id="PF22725"/>
    </source>
</evidence>
<dbReference type="GO" id="GO:0000166">
    <property type="term" value="F:nucleotide binding"/>
    <property type="evidence" value="ECO:0007669"/>
    <property type="project" value="InterPro"/>
</dbReference>
<evidence type="ECO:0000313" key="5">
    <source>
        <dbReference type="Proteomes" id="UP000317243"/>
    </source>
</evidence>
<dbReference type="EC" id="1.-.-.-" evidence="4"/>
<dbReference type="Proteomes" id="UP000317243">
    <property type="component" value="Unassembled WGS sequence"/>
</dbReference>
<keyword evidence="5" id="KW-1185">Reference proteome</keyword>
<comment type="caution">
    <text evidence="4">The sequence shown here is derived from an EMBL/GenBank/DDBJ whole genome shotgun (WGS) entry which is preliminary data.</text>
</comment>
<gene>
    <name evidence="4" type="primary">yceM</name>
    <name evidence="4" type="ORF">KOR42_05180</name>
</gene>
<dbReference type="GO" id="GO:0016491">
    <property type="term" value="F:oxidoreductase activity"/>
    <property type="evidence" value="ECO:0007669"/>
    <property type="project" value="UniProtKB-KW"/>
</dbReference>
<evidence type="ECO:0000256" key="1">
    <source>
        <dbReference type="SAM" id="MobiDB-lite"/>
    </source>
</evidence>
<dbReference type="InterPro" id="IPR000683">
    <property type="entry name" value="Gfo/Idh/MocA-like_OxRdtase_N"/>
</dbReference>
<feature type="domain" description="GFO/IDH/MocA-like oxidoreductase" evidence="3">
    <location>
        <begin position="194"/>
        <end position="263"/>
    </location>
</feature>
<dbReference type="SUPFAM" id="SSF55347">
    <property type="entry name" value="Glyceraldehyde-3-phosphate dehydrogenase-like, C-terminal domain"/>
    <property type="match status" value="1"/>
</dbReference>
<dbReference type="Gene3D" id="3.40.50.720">
    <property type="entry name" value="NAD(P)-binding Rossmann-like Domain"/>
    <property type="match status" value="1"/>
</dbReference>
<dbReference type="InterPro" id="IPR055170">
    <property type="entry name" value="GFO_IDH_MocA-like_dom"/>
</dbReference>
<dbReference type="AlphaFoldDB" id="A0A5C5X2S5"/>
<feature type="domain" description="Gfo/Idh/MocA-like oxidoreductase N-terminal" evidence="2">
    <location>
        <begin position="46"/>
        <end position="161"/>
    </location>
</feature>
<protein>
    <submittedName>
        <fullName evidence="4">Putative oxidoreductase YceM</fullName>
        <ecNumber evidence="4">1.-.-.-</ecNumber>
    </submittedName>
</protein>
<keyword evidence="4" id="KW-0560">Oxidoreductase</keyword>
<feature type="region of interest" description="Disordered" evidence="1">
    <location>
        <begin position="1"/>
        <end position="23"/>
    </location>
</feature>
<dbReference type="EMBL" id="SIHI01000001">
    <property type="protein sequence ID" value="TWT57160.1"/>
    <property type="molecule type" value="Genomic_DNA"/>
</dbReference>
<proteinExistence type="predicted"/>
<dbReference type="Gene3D" id="3.30.360.10">
    <property type="entry name" value="Dihydrodipicolinate Reductase, domain 2"/>
    <property type="match status" value="1"/>
</dbReference>
<dbReference type="Pfam" id="PF22725">
    <property type="entry name" value="GFO_IDH_MocA_C3"/>
    <property type="match status" value="1"/>
</dbReference>
<dbReference type="SUPFAM" id="SSF51735">
    <property type="entry name" value="NAD(P)-binding Rossmann-fold domains"/>
    <property type="match status" value="1"/>
</dbReference>
<sequence>MTEAEEACPTHRNEQTKPTYSEEQVALDRSTHNSLKVSEDMNGTLKLAVVGVGALGRHHARILSEMDGVELIAVADPNEQQGRTVAESCGCNWTNDYRTLMKSVDAVSVVVPTFLHKQVGGDFLSKDVPVLMEKPLAGNVEDGEALVRLADEHAIPLQVGHIERFNPAFQELSEWTGEPKYIRTERVSPYAFRSMDIGVVHDLMIHDIELCLSLTQEMPTRVEAFGASLVGGREDAVQARLYFPNGCIADLTVNRVSPSPSRNIQCWSETGCATADLTSRVVKKFSPTPMMQSGQFPFDLAQSGERTIDELKSQVFGTFIEPQEVQASNDDALTAELSSFIDAVRNRHRPVVNGRDALAALRVAETVLECVESHCWDGTTEGRVGPSALLNFYSADSADGSDSAAA</sequence>